<keyword evidence="1" id="KW-0812">Transmembrane</keyword>
<reference evidence="2" key="1">
    <citation type="submission" date="2019-08" db="EMBL/GenBank/DDBJ databases">
        <authorList>
            <person name="Kucharzyk K."/>
            <person name="Murdoch R.W."/>
            <person name="Higgins S."/>
            <person name="Loffler F."/>
        </authorList>
    </citation>
    <scope>NUCLEOTIDE SEQUENCE</scope>
</reference>
<feature type="transmembrane region" description="Helical" evidence="1">
    <location>
        <begin position="7"/>
        <end position="29"/>
    </location>
</feature>
<keyword evidence="1" id="KW-0472">Membrane</keyword>
<gene>
    <name evidence="2" type="ORF">SDC9_103195</name>
</gene>
<name>A0A645AZQ5_9ZZZZ</name>
<keyword evidence="1" id="KW-1133">Transmembrane helix</keyword>
<dbReference type="AlphaFoldDB" id="A0A645AZQ5"/>
<evidence type="ECO:0000313" key="2">
    <source>
        <dbReference type="EMBL" id="MPM56393.1"/>
    </source>
</evidence>
<feature type="transmembrane region" description="Helical" evidence="1">
    <location>
        <begin position="49"/>
        <end position="70"/>
    </location>
</feature>
<accession>A0A645AZQ5</accession>
<organism evidence="2">
    <name type="scientific">bioreactor metagenome</name>
    <dbReference type="NCBI Taxonomy" id="1076179"/>
    <lineage>
        <taxon>unclassified sequences</taxon>
        <taxon>metagenomes</taxon>
        <taxon>ecological metagenomes</taxon>
    </lineage>
</organism>
<dbReference type="EMBL" id="VSSQ01015736">
    <property type="protein sequence ID" value="MPM56393.1"/>
    <property type="molecule type" value="Genomic_DNA"/>
</dbReference>
<evidence type="ECO:0000256" key="1">
    <source>
        <dbReference type="SAM" id="Phobius"/>
    </source>
</evidence>
<comment type="caution">
    <text evidence="2">The sequence shown here is derived from an EMBL/GenBank/DDBJ whole genome shotgun (WGS) entry which is preliminary data.</text>
</comment>
<sequence>MFKKIFAAAIGGIIGAIAGFVIGLLTGTFVGGNYMTDFVFNGVRGYEAVGQIGVIIGVPLGAILGILLALKQMKRNSGKS</sequence>
<protein>
    <submittedName>
        <fullName evidence="2">Uncharacterized protein</fullName>
    </submittedName>
</protein>
<proteinExistence type="predicted"/>